<keyword evidence="7 12" id="KW-0997">Cell inner membrane</keyword>
<evidence type="ECO:0000256" key="2">
    <source>
        <dbReference type="ARBA" id="ARBA00004377"/>
    </source>
</evidence>
<evidence type="ECO:0000256" key="7">
    <source>
        <dbReference type="ARBA" id="ARBA00022519"/>
    </source>
</evidence>
<evidence type="ECO:0000256" key="10">
    <source>
        <dbReference type="ARBA" id="ARBA00022989"/>
    </source>
</evidence>
<comment type="function">
    <text evidence="1 12">Required for the export of heme to the periplasm for the biogenesis of c-type cytochromes.</text>
</comment>
<accession>A0AAU8A4S8</accession>
<dbReference type="GO" id="GO:0017004">
    <property type="term" value="P:cytochrome complex assembly"/>
    <property type="evidence" value="ECO:0007669"/>
    <property type="project" value="UniProtKB-KW"/>
</dbReference>
<evidence type="ECO:0000256" key="11">
    <source>
        <dbReference type="ARBA" id="ARBA00023136"/>
    </source>
</evidence>
<keyword evidence="9 12" id="KW-0201">Cytochrome c-type biogenesis</keyword>
<gene>
    <name evidence="13" type="primary">ccmD</name>
    <name evidence="13" type="ORF">NKE59_02035</name>
</gene>
<name>A0AAU8A4S8_9BURK</name>
<proteinExistence type="inferred from homology"/>
<keyword evidence="5 12" id="KW-0813">Transport</keyword>
<evidence type="ECO:0000256" key="4">
    <source>
        <dbReference type="ARBA" id="ARBA00016461"/>
    </source>
</evidence>
<evidence type="ECO:0000256" key="1">
    <source>
        <dbReference type="ARBA" id="ARBA00002442"/>
    </source>
</evidence>
<dbReference type="NCBIfam" id="TIGR03141">
    <property type="entry name" value="cytochro_ccmD"/>
    <property type="match status" value="1"/>
</dbReference>
<evidence type="ECO:0000256" key="5">
    <source>
        <dbReference type="ARBA" id="ARBA00022448"/>
    </source>
</evidence>
<sequence length="47" mass="5445">MGGYGLYVWGSYLVTALVLIIEVLRLRSRNRALRKTLFSEFHESSKN</sequence>
<dbReference type="Pfam" id="PF04995">
    <property type="entry name" value="CcmD"/>
    <property type="match status" value="1"/>
</dbReference>
<evidence type="ECO:0000256" key="3">
    <source>
        <dbReference type="ARBA" id="ARBA00008741"/>
    </source>
</evidence>
<reference evidence="13" key="1">
    <citation type="submission" date="2022-06" db="EMBL/GenBank/DDBJ databases">
        <title>New Polynucleobacter species.</title>
        <authorList>
            <person name="Hahn M.W."/>
        </authorList>
    </citation>
    <scope>NUCLEOTIDE SEQUENCE</scope>
    <source>
        <strain evidence="13">UK-FUSCHL-C3</strain>
    </source>
</reference>
<evidence type="ECO:0000256" key="12">
    <source>
        <dbReference type="RuleBase" id="RU363101"/>
    </source>
</evidence>
<comment type="similarity">
    <text evidence="3 12">Belongs to the CcmD/CycX/HelD family.</text>
</comment>
<evidence type="ECO:0000313" key="13">
    <source>
        <dbReference type="EMBL" id="XCC58611.1"/>
    </source>
</evidence>
<comment type="subcellular location">
    <subcellularLocation>
        <location evidence="2 12">Cell inner membrane</location>
        <topology evidence="2 12">Single-pass membrane protein</topology>
    </subcellularLocation>
</comment>
<dbReference type="GO" id="GO:0005886">
    <property type="term" value="C:plasma membrane"/>
    <property type="evidence" value="ECO:0007669"/>
    <property type="project" value="UniProtKB-SubCell"/>
</dbReference>
<protein>
    <recommendedName>
        <fullName evidence="4 12">Heme exporter protein D</fullName>
    </recommendedName>
</protein>
<keyword evidence="10 12" id="KW-1133">Transmembrane helix</keyword>
<dbReference type="InterPro" id="IPR007078">
    <property type="entry name" value="Haem_export_protD_CcmD"/>
</dbReference>
<dbReference type="GO" id="GO:0015886">
    <property type="term" value="P:heme transport"/>
    <property type="evidence" value="ECO:0007669"/>
    <property type="project" value="InterPro"/>
</dbReference>
<evidence type="ECO:0000256" key="8">
    <source>
        <dbReference type="ARBA" id="ARBA00022692"/>
    </source>
</evidence>
<dbReference type="EMBL" id="CP099959">
    <property type="protein sequence ID" value="XCC58611.1"/>
    <property type="molecule type" value="Genomic_DNA"/>
</dbReference>
<feature type="transmembrane region" description="Helical" evidence="12">
    <location>
        <begin position="6"/>
        <end position="26"/>
    </location>
</feature>
<dbReference type="AlphaFoldDB" id="A0AAU8A4S8"/>
<keyword evidence="11 12" id="KW-0472">Membrane</keyword>
<keyword evidence="6 12" id="KW-1003">Cell membrane</keyword>
<evidence type="ECO:0000256" key="6">
    <source>
        <dbReference type="ARBA" id="ARBA00022475"/>
    </source>
</evidence>
<organism evidence="13">
    <name type="scientific">Polynucleobacter sp. UK-FUSCHL-C3</name>
    <dbReference type="NCBI Taxonomy" id="2955208"/>
    <lineage>
        <taxon>Bacteria</taxon>
        <taxon>Pseudomonadati</taxon>
        <taxon>Pseudomonadota</taxon>
        <taxon>Betaproteobacteria</taxon>
        <taxon>Burkholderiales</taxon>
        <taxon>Burkholderiaceae</taxon>
        <taxon>Polynucleobacter</taxon>
    </lineage>
</organism>
<keyword evidence="8 12" id="KW-0812">Transmembrane</keyword>
<evidence type="ECO:0000256" key="9">
    <source>
        <dbReference type="ARBA" id="ARBA00022748"/>
    </source>
</evidence>